<organism evidence="2">
    <name type="scientific">mine drainage metagenome</name>
    <dbReference type="NCBI Taxonomy" id="410659"/>
    <lineage>
        <taxon>unclassified sequences</taxon>
        <taxon>metagenomes</taxon>
        <taxon>ecological metagenomes</taxon>
    </lineage>
</organism>
<comment type="caution">
    <text evidence="2">The sequence shown here is derived from an EMBL/GenBank/DDBJ whole genome shotgun (WGS) entry which is preliminary data.</text>
</comment>
<proteinExistence type="predicted"/>
<evidence type="ECO:0000313" key="2">
    <source>
        <dbReference type="EMBL" id="OIQ74806.1"/>
    </source>
</evidence>
<feature type="region of interest" description="Disordered" evidence="1">
    <location>
        <begin position="1"/>
        <end position="73"/>
    </location>
</feature>
<dbReference type="EMBL" id="MLJW01002379">
    <property type="protein sequence ID" value="OIQ74806.1"/>
    <property type="molecule type" value="Genomic_DNA"/>
</dbReference>
<evidence type="ECO:0000256" key="1">
    <source>
        <dbReference type="SAM" id="MobiDB-lite"/>
    </source>
</evidence>
<sequence length="204" mass="21483">MAHALHLVGRAELAEDQADQRAAEEKLARERGPAGGEELCPHAAVQHGAEQAVAGAVAHRRQPGAEPHPGETAVQAERVLGVGAPAEIERQPGQRGAFQNGQQAVRLRVRTPDAQGAQQAQPGRGPSRLALARDAGTQAGDAAHGDGWVRAVRAWLRAWPARRPRADRAAGRRSAPGRPRPALGSPSPIGRPWPTTPPGRCACR</sequence>
<accession>A0A1J5PT63</accession>
<feature type="compositionally biased region" description="Basic and acidic residues" evidence="1">
    <location>
        <begin position="18"/>
        <end position="32"/>
    </location>
</feature>
<name>A0A1J5PT63_9ZZZZ</name>
<feature type="region of interest" description="Disordered" evidence="1">
    <location>
        <begin position="161"/>
        <end position="204"/>
    </location>
</feature>
<feature type="compositionally biased region" description="Low complexity" evidence="1">
    <location>
        <begin position="172"/>
        <end position="183"/>
    </location>
</feature>
<dbReference type="AlphaFoldDB" id="A0A1J5PT63"/>
<protein>
    <submittedName>
        <fullName evidence="2">Uncharacterized protein</fullName>
    </submittedName>
</protein>
<reference evidence="2" key="1">
    <citation type="submission" date="2016-10" db="EMBL/GenBank/DDBJ databases">
        <title>Sequence of Gallionella enrichment culture.</title>
        <authorList>
            <person name="Poehlein A."/>
            <person name="Muehling M."/>
            <person name="Daniel R."/>
        </authorList>
    </citation>
    <scope>NUCLEOTIDE SEQUENCE</scope>
</reference>
<gene>
    <name evidence="2" type="ORF">GALL_435380</name>
</gene>